<evidence type="ECO:0000256" key="2">
    <source>
        <dbReference type="ARBA" id="ARBA00022692"/>
    </source>
</evidence>
<sequence>MIDRALFKLPGARSMIMGLVGLDVLQALLIIVQALFLSQSITGLWQGHALKTVAGPITYFALCFIGRQLINWFNARRLDDFAGSVAKDMRKQLLQKVFALGPEAVAKKGTGSMVTVTLDGISNVEDYLQLTLSKIVTMMITPVMILIAVAFLNWQSAAIMLVIYPLIILFMIILGYAAQARADRQYENFQRLSNNFIDSLRGIDTLKYFGLSKRYSNSIFKSSESFRKSTMDVLKVAMLSTFALDFFTTLSIAIVAVYLGFGLIDAEIPLFPALATLILAPDYFLPIRNFANDYHATLDGKNSFRDVMEIIGQKQAPAPEFKLHAWQADDQLEINDLAFRYHEGGKIAPLSVRLRGYQKVGIIGMSGSGKTTLINLLAGFLTPEQGEIKFQGQTSATMNIADWQHQITYIPQSPYVFAASLRDNVAFYTPGVSDEEVKDAIHVVGLDDLLADLPAGLDTMIGGGKRALSGGQAQRIALARAFLDHKRRVMIFDEPTAHLDIETELDLKERMLPLMENRLVFFATHRLHWMKKMDYILVMDHGQLVEQGTYQELLAKNGYFTKLIQQTKGEGEQDVQ</sequence>
<dbReference type="NCBIfam" id="TIGR02857">
    <property type="entry name" value="CydD"/>
    <property type="match status" value="1"/>
</dbReference>
<reference evidence="10 11" key="1">
    <citation type="submission" date="2016-09" db="EMBL/GenBank/DDBJ databases">
        <title>Genome Sequence of the Lactobacillus fermentum strain NCC2970 (CNCM I-5068).</title>
        <authorList>
            <person name="Barretto C."/>
            <person name="Ngom-Bru C."/>
            <person name="Genevaz A."/>
            <person name="Fournier C."/>
            <person name="Moine D."/>
            <person name="Kassam M."/>
            <person name="Iltis A."/>
            <person name="Sagory-Zalkind P."/>
            <person name="Faucherand G."/>
            <person name="Descombes P."/>
            <person name="Duboux S."/>
        </authorList>
    </citation>
    <scope>NUCLEOTIDE SEQUENCE [LARGE SCALE GENOMIC DNA]</scope>
    <source>
        <strain evidence="10 11">NCC2970</strain>
    </source>
</reference>
<keyword evidence="5 7" id="KW-1133">Transmembrane helix</keyword>
<feature type="transmembrane region" description="Helical" evidence="7">
    <location>
        <begin position="135"/>
        <end position="152"/>
    </location>
</feature>
<dbReference type="SMART" id="SM00382">
    <property type="entry name" value="AAA"/>
    <property type="match status" value="1"/>
</dbReference>
<evidence type="ECO:0000256" key="1">
    <source>
        <dbReference type="ARBA" id="ARBA00004651"/>
    </source>
</evidence>
<feature type="transmembrane region" description="Helical" evidence="7">
    <location>
        <begin position="236"/>
        <end position="261"/>
    </location>
</feature>
<comment type="subcellular location">
    <subcellularLocation>
        <location evidence="1">Cell membrane</location>
        <topology evidence="1">Multi-pass membrane protein</topology>
    </subcellularLocation>
</comment>
<dbReference type="InterPro" id="IPR036640">
    <property type="entry name" value="ABC1_TM_sf"/>
</dbReference>
<dbReference type="GO" id="GO:0005886">
    <property type="term" value="C:plasma membrane"/>
    <property type="evidence" value="ECO:0007669"/>
    <property type="project" value="UniProtKB-SubCell"/>
</dbReference>
<dbReference type="InterPro" id="IPR011527">
    <property type="entry name" value="ABC1_TM_dom"/>
</dbReference>
<dbReference type="Gene3D" id="3.40.50.300">
    <property type="entry name" value="P-loop containing nucleotide triphosphate hydrolases"/>
    <property type="match status" value="1"/>
</dbReference>
<feature type="transmembrane region" description="Helical" evidence="7">
    <location>
        <begin position="158"/>
        <end position="178"/>
    </location>
</feature>
<dbReference type="PROSITE" id="PS00211">
    <property type="entry name" value="ABC_TRANSPORTER_1"/>
    <property type="match status" value="1"/>
</dbReference>
<dbReference type="RefSeq" id="WP_069776002.1">
    <property type="nucleotide sequence ID" value="NZ_CP017151.1"/>
</dbReference>
<dbReference type="InterPro" id="IPR014216">
    <property type="entry name" value="ABC_transptr_CydD"/>
</dbReference>
<evidence type="ECO:0000256" key="7">
    <source>
        <dbReference type="SAM" id="Phobius"/>
    </source>
</evidence>
<evidence type="ECO:0000256" key="5">
    <source>
        <dbReference type="ARBA" id="ARBA00022989"/>
    </source>
</evidence>
<dbReference type="AlphaFoldDB" id="A0A1D7ZXL3"/>
<gene>
    <name evidence="10" type="ORF">LACFE_CDS1154</name>
</gene>
<evidence type="ECO:0000259" key="9">
    <source>
        <dbReference type="PROSITE" id="PS50929"/>
    </source>
</evidence>
<dbReference type="GO" id="GO:0140359">
    <property type="term" value="F:ABC-type transporter activity"/>
    <property type="evidence" value="ECO:0007669"/>
    <property type="project" value="InterPro"/>
</dbReference>
<dbReference type="EMBL" id="CP017151">
    <property type="protein sequence ID" value="AOR74608.1"/>
    <property type="molecule type" value="Genomic_DNA"/>
</dbReference>
<dbReference type="InterPro" id="IPR003593">
    <property type="entry name" value="AAA+_ATPase"/>
</dbReference>
<dbReference type="GO" id="GO:0005524">
    <property type="term" value="F:ATP binding"/>
    <property type="evidence" value="ECO:0007669"/>
    <property type="project" value="UniProtKB-KW"/>
</dbReference>
<dbReference type="GO" id="GO:0016887">
    <property type="term" value="F:ATP hydrolysis activity"/>
    <property type="evidence" value="ECO:0007669"/>
    <property type="project" value="InterPro"/>
</dbReference>
<dbReference type="PROSITE" id="PS50893">
    <property type="entry name" value="ABC_TRANSPORTER_2"/>
    <property type="match status" value="1"/>
</dbReference>
<dbReference type="PANTHER" id="PTHR24221">
    <property type="entry name" value="ATP-BINDING CASSETTE SUB-FAMILY B"/>
    <property type="match status" value="1"/>
</dbReference>
<feature type="domain" description="ABC transmembrane type-1" evidence="9">
    <location>
        <begin position="24"/>
        <end position="299"/>
    </location>
</feature>
<dbReference type="GO" id="GO:0042883">
    <property type="term" value="P:cysteine transport"/>
    <property type="evidence" value="ECO:0007669"/>
    <property type="project" value="InterPro"/>
</dbReference>
<dbReference type="Pfam" id="PF00005">
    <property type="entry name" value="ABC_tran"/>
    <property type="match status" value="1"/>
</dbReference>
<name>A0A1D7ZXL3_LIMFE</name>
<dbReference type="Pfam" id="PF00664">
    <property type="entry name" value="ABC_membrane"/>
    <property type="match status" value="1"/>
</dbReference>
<accession>A0A1D7ZXL3</accession>
<evidence type="ECO:0000313" key="10">
    <source>
        <dbReference type="EMBL" id="AOR74608.1"/>
    </source>
</evidence>
<evidence type="ECO:0000256" key="3">
    <source>
        <dbReference type="ARBA" id="ARBA00022741"/>
    </source>
</evidence>
<dbReference type="InterPro" id="IPR039421">
    <property type="entry name" value="Type_1_exporter"/>
</dbReference>
<evidence type="ECO:0000256" key="4">
    <source>
        <dbReference type="ARBA" id="ARBA00022840"/>
    </source>
</evidence>
<dbReference type="InterPro" id="IPR017871">
    <property type="entry name" value="ABC_transporter-like_CS"/>
</dbReference>
<evidence type="ECO:0000256" key="6">
    <source>
        <dbReference type="ARBA" id="ARBA00023136"/>
    </source>
</evidence>
<proteinExistence type="predicted"/>
<feature type="transmembrane region" description="Helical" evidence="7">
    <location>
        <begin position="12"/>
        <end position="37"/>
    </location>
</feature>
<evidence type="ECO:0000259" key="8">
    <source>
        <dbReference type="PROSITE" id="PS50893"/>
    </source>
</evidence>
<dbReference type="GO" id="GO:0034040">
    <property type="term" value="F:ATPase-coupled lipid transmembrane transporter activity"/>
    <property type="evidence" value="ECO:0007669"/>
    <property type="project" value="TreeGrafter"/>
</dbReference>
<dbReference type="PATRIC" id="fig|1613.112.peg.1211"/>
<dbReference type="SUPFAM" id="SSF90123">
    <property type="entry name" value="ABC transporter transmembrane region"/>
    <property type="match status" value="1"/>
</dbReference>
<feature type="domain" description="ABC transporter" evidence="8">
    <location>
        <begin position="332"/>
        <end position="566"/>
    </location>
</feature>
<protein>
    <submittedName>
        <fullName evidence="10">Cytochrome D ABC transporter ATP-binding and permease components</fullName>
    </submittedName>
</protein>
<keyword evidence="3" id="KW-0547">Nucleotide-binding</keyword>
<keyword evidence="2 7" id="KW-0812">Transmembrane</keyword>
<dbReference type="PANTHER" id="PTHR24221:SF614">
    <property type="entry name" value="GLUTATHIONE_L-CYSTEINE TRANSPORT SYSTEM ATP-BINDING_PERMEASE PROTEIN CYDC"/>
    <property type="match status" value="1"/>
</dbReference>
<dbReference type="SUPFAM" id="SSF52540">
    <property type="entry name" value="P-loop containing nucleoside triphosphate hydrolases"/>
    <property type="match status" value="1"/>
</dbReference>
<dbReference type="CDD" id="cd18584">
    <property type="entry name" value="ABC_6TM_AarD_CydD"/>
    <property type="match status" value="1"/>
</dbReference>
<dbReference type="Gene3D" id="1.20.1560.10">
    <property type="entry name" value="ABC transporter type 1, transmembrane domain"/>
    <property type="match status" value="1"/>
</dbReference>
<evidence type="ECO:0000313" key="11">
    <source>
        <dbReference type="Proteomes" id="UP000094714"/>
    </source>
</evidence>
<dbReference type="InterPro" id="IPR027417">
    <property type="entry name" value="P-loop_NTPase"/>
</dbReference>
<dbReference type="InterPro" id="IPR003439">
    <property type="entry name" value="ABC_transporter-like_ATP-bd"/>
</dbReference>
<organism evidence="10 11">
    <name type="scientific">Limosilactobacillus fermentum</name>
    <name type="common">Lactobacillus fermentum</name>
    <dbReference type="NCBI Taxonomy" id="1613"/>
    <lineage>
        <taxon>Bacteria</taxon>
        <taxon>Bacillati</taxon>
        <taxon>Bacillota</taxon>
        <taxon>Bacilli</taxon>
        <taxon>Lactobacillales</taxon>
        <taxon>Lactobacillaceae</taxon>
        <taxon>Limosilactobacillus</taxon>
    </lineage>
</organism>
<dbReference type="Proteomes" id="UP000094714">
    <property type="component" value="Chromosome"/>
</dbReference>
<keyword evidence="6 7" id="KW-0472">Membrane</keyword>
<keyword evidence="4 10" id="KW-0067">ATP-binding</keyword>
<dbReference type="PROSITE" id="PS50929">
    <property type="entry name" value="ABC_TM1F"/>
    <property type="match status" value="1"/>
</dbReference>